<evidence type="ECO:0000313" key="6">
    <source>
        <dbReference type="RefSeq" id="XP_015883537.2"/>
    </source>
</evidence>
<dbReference type="KEGG" id="zju:107419300"/>
<dbReference type="InParanoid" id="A0A6P3ZU03"/>
<gene>
    <name evidence="6" type="primary">LOC107419300</name>
</gene>
<comment type="similarity">
    <text evidence="2">Belongs to the PMEI family.</text>
</comment>
<feature type="transmembrane region" description="Helical" evidence="3">
    <location>
        <begin position="39"/>
        <end position="60"/>
    </location>
</feature>
<dbReference type="InterPro" id="IPR035513">
    <property type="entry name" value="Invertase/methylesterase_inhib"/>
</dbReference>
<dbReference type="PANTHER" id="PTHR31080:SF303">
    <property type="entry name" value="PECTINESTERASE 1-LIKE"/>
    <property type="match status" value="1"/>
</dbReference>
<organism evidence="5 6">
    <name type="scientific">Ziziphus jujuba</name>
    <name type="common">Chinese jujube</name>
    <name type="synonym">Ziziphus sativa</name>
    <dbReference type="NCBI Taxonomy" id="326968"/>
    <lineage>
        <taxon>Eukaryota</taxon>
        <taxon>Viridiplantae</taxon>
        <taxon>Streptophyta</taxon>
        <taxon>Embryophyta</taxon>
        <taxon>Tracheophyta</taxon>
        <taxon>Spermatophyta</taxon>
        <taxon>Magnoliopsida</taxon>
        <taxon>eudicotyledons</taxon>
        <taxon>Gunneridae</taxon>
        <taxon>Pentapetalae</taxon>
        <taxon>rosids</taxon>
        <taxon>fabids</taxon>
        <taxon>Rosales</taxon>
        <taxon>Rhamnaceae</taxon>
        <taxon>Paliureae</taxon>
        <taxon>Ziziphus</taxon>
    </lineage>
</organism>
<dbReference type="GO" id="GO:0004857">
    <property type="term" value="F:enzyme inhibitor activity"/>
    <property type="evidence" value="ECO:0007669"/>
    <property type="project" value="InterPro"/>
</dbReference>
<dbReference type="SMART" id="SM00856">
    <property type="entry name" value="PMEI"/>
    <property type="match status" value="1"/>
</dbReference>
<evidence type="ECO:0000256" key="3">
    <source>
        <dbReference type="SAM" id="Phobius"/>
    </source>
</evidence>
<protein>
    <submittedName>
        <fullName evidence="6">Pectinesterase 3</fullName>
    </submittedName>
</protein>
<dbReference type="NCBIfam" id="TIGR01614">
    <property type="entry name" value="PME_inhib"/>
    <property type="match status" value="1"/>
</dbReference>
<dbReference type="Pfam" id="PF04043">
    <property type="entry name" value="PMEI"/>
    <property type="match status" value="1"/>
</dbReference>
<dbReference type="CDD" id="cd15798">
    <property type="entry name" value="PMEI-like_3"/>
    <property type="match status" value="1"/>
</dbReference>
<evidence type="ECO:0000259" key="4">
    <source>
        <dbReference type="SMART" id="SM00856"/>
    </source>
</evidence>
<dbReference type="Gene3D" id="1.20.140.40">
    <property type="entry name" value="Invertase/pectin methylesterase inhibitor family protein"/>
    <property type="match status" value="1"/>
</dbReference>
<reference evidence="6" key="2">
    <citation type="submission" date="2025-08" db="UniProtKB">
        <authorList>
            <consortium name="RefSeq"/>
        </authorList>
    </citation>
    <scope>IDENTIFICATION</scope>
    <source>
        <tissue evidence="6">Seedling</tissue>
    </source>
</reference>
<dbReference type="PANTHER" id="PTHR31080">
    <property type="entry name" value="PECTINESTERASE INHIBITOR-LIKE"/>
    <property type="match status" value="1"/>
</dbReference>
<keyword evidence="3" id="KW-0472">Membrane</keyword>
<proteinExistence type="inferred from homology"/>
<sequence>MDSINFAKGYGKVNSNHLEVEDRVPNSTNPHPKIHQKRLVAILALLLLSLLIGLMVGDLIHESNTESPESPSSSTTNSAQSSLRAVCNVTRYPDSCFSSISSLNNPPESDPEAIFKLSLRVSIAELTKVSSSLKAMNQQKETALSDCQGQIEGALSQLNDSVSAMEVVGPGEKMLTEGKIRDIQTWISAAVTDQDTCLDGLEEMGSTFVDEVKKMMQKSKEYTSNALAIVANFNTILQNLHVSLH</sequence>
<dbReference type="Proteomes" id="UP001652623">
    <property type="component" value="Chromosome 2"/>
</dbReference>
<dbReference type="SUPFAM" id="SSF101148">
    <property type="entry name" value="Plant invertase/pectin methylesterase inhibitor"/>
    <property type="match status" value="1"/>
</dbReference>
<dbReference type="RefSeq" id="XP_015883537.2">
    <property type="nucleotide sequence ID" value="XM_016028051.4"/>
</dbReference>
<dbReference type="GeneID" id="107419300"/>
<reference evidence="5" key="1">
    <citation type="submission" date="2025-05" db="UniProtKB">
        <authorList>
            <consortium name="RefSeq"/>
        </authorList>
    </citation>
    <scope>NUCLEOTIDE SEQUENCE [LARGE SCALE GENOMIC DNA]</scope>
</reference>
<dbReference type="AlphaFoldDB" id="A0A6P3ZU03"/>
<dbReference type="FunCoup" id="A0A6P3ZU03">
    <property type="interactions" value="322"/>
</dbReference>
<keyword evidence="1" id="KW-0732">Signal</keyword>
<feature type="domain" description="Pectinesterase inhibitor" evidence="4">
    <location>
        <begin position="78"/>
        <end position="229"/>
    </location>
</feature>
<name>A0A6P3ZU03_ZIZJJ</name>
<accession>A0A6P3ZU03</accession>
<dbReference type="InterPro" id="IPR051955">
    <property type="entry name" value="PME_Inhibitor"/>
</dbReference>
<keyword evidence="3" id="KW-1133">Transmembrane helix</keyword>
<keyword evidence="3" id="KW-0812">Transmembrane</keyword>
<evidence type="ECO:0000256" key="2">
    <source>
        <dbReference type="ARBA" id="ARBA00038471"/>
    </source>
</evidence>
<keyword evidence="5" id="KW-1185">Reference proteome</keyword>
<evidence type="ECO:0000256" key="1">
    <source>
        <dbReference type="ARBA" id="ARBA00022729"/>
    </source>
</evidence>
<dbReference type="InterPro" id="IPR006501">
    <property type="entry name" value="Pectinesterase_inhib_dom"/>
</dbReference>
<evidence type="ECO:0000313" key="5">
    <source>
        <dbReference type="Proteomes" id="UP001652623"/>
    </source>
</evidence>
<dbReference type="GO" id="GO:0030599">
    <property type="term" value="F:pectinesterase activity"/>
    <property type="evidence" value="ECO:0007669"/>
    <property type="project" value="UniProtKB-EC"/>
</dbReference>